<evidence type="ECO:0000313" key="1">
    <source>
        <dbReference type="EMBL" id="KNZ49167.1"/>
    </source>
</evidence>
<name>A0A0L6ULK9_9BASI</name>
<keyword evidence="2" id="KW-1185">Reference proteome</keyword>
<sequence length="225" mass="25353">MEKGIMAGIDTLPLSNFDKPQEKWRFNQLARVKLNFPACYPAFLTGNLAWYRRLRANLNKLALSLKKQVTNISDLPITTSAIISQLASGHSPLNLHLFREKRRLDPCCPHCPGKGTLAQIPSLCSSLPQGDRPLPFSLKLSWCFPALFSLFSWFCFWSLCNLVCHLIASDTSFFHGATQYLHSLDQSSYCCGLLENILSSIYIVITCLKHFPLLPCHRLPPPLTC</sequence>
<gene>
    <name evidence="1" type="ORF">VP01_516g2</name>
</gene>
<comment type="caution">
    <text evidence="1">The sequence shown here is derived from an EMBL/GenBank/DDBJ whole genome shotgun (WGS) entry which is preliminary data.</text>
</comment>
<dbReference type="OrthoDB" id="3267074at2759"/>
<evidence type="ECO:0000313" key="2">
    <source>
        <dbReference type="Proteomes" id="UP000037035"/>
    </source>
</evidence>
<dbReference type="AlphaFoldDB" id="A0A0L6ULK9"/>
<dbReference type="Proteomes" id="UP000037035">
    <property type="component" value="Unassembled WGS sequence"/>
</dbReference>
<reference evidence="1 2" key="1">
    <citation type="submission" date="2015-08" db="EMBL/GenBank/DDBJ databases">
        <title>Next Generation Sequencing and Analysis of the Genome of Puccinia sorghi L Schw, the Causal Agent of Maize Common Rust.</title>
        <authorList>
            <person name="Rochi L."/>
            <person name="Burguener G."/>
            <person name="Darino M."/>
            <person name="Turjanski A."/>
            <person name="Kreff E."/>
            <person name="Dieguez M.J."/>
            <person name="Sacco F."/>
        </authorList>
    </citation>
    <scope>NUCLEOTIDE SEQUENCE [LARGE SCALE GENOMIC DNA]</scope>
    <source>
        <strain evidence="1 2">RO10H11247</strain>
    </source>
</reference>
<proteinExistence type="predicted"/>
<accession>A0A0L6ULK9</accession>
<dbReference type="VEuPathDB" id="FungiDB:VP01_516g2"/>
<dbReference type="EMBL" id="LAVV01010353">
    <property type="protein sequence ID" value="KNZ49167.1"/>
    <property type="molecule type" value="Genomic_DNA"/>
</dbReference>
<organism evidence="1 2">
    <name type="scientific">Puccinia sorghi</name>
    <dbReference type="NCBI Taxonomy" id="27349"/>
    <lineage>
        <taxon>Eukaryota</taxon>
        <taxon>Fungi</taxon>
        <taxon>Dikarya</taxon>
        <taxon>Basidiomycota</taxon>
        <taxon>Pucciniomycotina</taxon>
        <taxon>Pucciniomycetes</taxon>
        <taxon>Pucciniales</taxon>
        <taxon>Pucciniaceae</taxon>
        <taxon>Puccinia</taxon>
    </lineage>
</organism>
<protein>
    <submittedName>
        <fullName evidence="1">Uncharacterized protein</fullName>
    </submittedName>
</protein>